<evidence type="ECO:0000256" key="12">
    <source>
        <dbReference type="HAMAP-Rule" id="MF_00974"/>
    </source>
</evidence>
<evidence type="ECO:0000256" key="4">
    <source>
        <dbReference type="ARBA" id="ARBA00022695"/>
    </source>
</evidence>
<dbReference type="Gene3D" id="3.40.1360.10">
    <property type="match status" value="1"/>
</dbReference>
<evidence type="ECO:0000256" key="10">
    <source>
        <dbReference type="ARBA" id="ARBA00023125"/>
    </source>
</evidence>
<dbReference type="AlphaFoldDB" id="A0A318KJU3"/>
<protein>
    <recommendedName>
        <fullName evidence="12 13">DNA primase</fullName>
        <ecNumber evidence="12">2.7.7.101</ecNumber>
    </recommendedName>
</protein>
<dbReference type="HAMAP" id="MF_00974">
    <property type="entry name" value="DNA_primase_DnaG"/>
    <property type="match status" value="1"/>
</dbReference>
<dbReference type="NCBIfam" id="TIGR01391">
    <property type="entry name" value="dnaG"/>
    <property type="match status" value="1"/>
</dbReference>
<organism evidence="17 18">
    <name type="scientific">Dielma fastidiosa</name>
    <dbReference type="NCBI Taxonomy" id="1034346"/>
    <lineage>
        <taxon>Bacteria</taxon>
        <taxon>Bacillati</taxon>
        <taxon>Bacillota</taxon>
        <taxon>Erysipelotrichia</taxon>
        <taxon>Erysipelotrichales</taxon>
        <taxon>Erysipelotrichaceae</taxon>
        <taxon>Dielma</taxon>
    </lineage>
</organism>
<comment type="function">
    <text evidence="12 13">RNA polymerase that catalyzes the synthesis of short RNA molecules used as primers for DNA polymerase during DNA replication.</text>
</comment>
<dbReference type="Pfam" id="PF01807">
    <property type="entry name" value="Zn_ribbon_DnaG"/>
    <property type="match status" value="1"/>
</dbReference>
<feature type="domain" description="Toprim" evidence="16">
    <location>
        <begin position="257"/>
        <end position="338"/>
    </location>
</feature>
<evidence type="ECO:0000256" key="13">
    <source>
        <dbReference type="PIRNR" id="PIRNR002811"/>
    </source>
</evidence>
<comment type="similarity">
    <text evidence="12 13">Belongs to the DnaG primase family.</text>
</comment>
<reference evidence="17 18" key="1">
    <citation type="submission" date="2018-05" db="EMBL/GenBank/DDBJ databases">
        <title>Genomic Encyclopedia of Type Strains, Phase IV (KMG-IV): sequencing the most valuable type-strain genomes for metagenomic binning, comparative biology and taxonomic classification.</title>
        <authorList>
            <person name="Goeker M."/>
        </authorList>
    </citation>
    <scope>NUCLEOTIDE SEQUENCE [LARGE SCALE GENOMIC DNA]</scope>
    <source>
        <strain evidence="17 18">JC118</strain>
    </source>
</reference>
<dbReference type="GO" id="GO:0000428">
    <property type="term" value="C:DNA-directed RNA polymerase complex"/>
    <property type="evidence" value="ECO:0007669"/>
    <property type="project" value="UniProtKB-KW"/>
</dbReference>
<dbReference type="RefSeq" id="WP_022939652.1">
    <property type="nucleotide sequence ID" value="NZ_CABKRQ010000011.1"/>
</dbReference>
<dbReference type="Pfam" id="PF08275">
    <property type="entry name" value="DNAG_N"/>
    <property type="match status" value="1"/>
</dbReference>
<accession>A0A318KJU3</accession>
<evidence type="ECO:0000256" key="2">
    <source>
        <dbReference type="ARBA" id="ARBA00022515"/>
    </source>
</evidence>
<feature type="coiled-coil region" evidence="15">
    <location>
        <begin position="532"/>
        <end position="582"/>
    </location>
</feature>
<dbReference type="InterPro" id="IPR006295">
    <property type="entry name" value="DNA_primase_DnaG"/>
</dbReference>
<feature type="zinc finger region" description="CHC2-type" evidence="12 14">
    <location>
        <begin position="39"/>
        <end position="63"/>
    </location>
</feature>
<dbReference type="GO" id="GO:1990077">
    <property type="term" value="C:primosome complex"/>
    <property type="evidence" value="ECO:0007669"/>
    <property type="project" value="UniProtKB-KW"/>
</dbReference>
<dbReference type="EMBL" id="QJKH01000013">
    <property type="protein sequence ID" value="PXX76868.1"/>
    <property type="molecule type" value="Genomic_DNA"/>
</dbReference>
<comment type="domain">
    <text evidence="12">Contains an N-terminal zinc-binding domain, a central core domain that contains the primase activity, and a C-terminal DnaB-binding domain.</text>
</comment>
<dbReference type="InterPro" id="IPR030846">
    <property type="entry name" value="DnaG_bac"/>
</dbReference>
<dbReference type="SUPFAM" id="SSF57783">
    <property type="entry name" value="Zinc beta-ribbon"/>
    <property type="match status" value="1"/>
</dbReference>
<evidence type="ECO:0000256" key="5">
    <source>
        <dbReference type="ARBA" id="ARBA00022705"/>
    </source>
</evidence>
<evidence type="ECO:0000259" key="16">
    <source>
        <dbReference type="PROSITE" id="PS50880"/>
    </source>
</evidence>
<gene>
    <name evidence="12" type="primary">dnaG</name>
    <name evidence="17" type="ORF">DES51_11363</name>
</gene>
<dbReference type="PIRSF" id="PIRSF002811">
    <property type="entry name" value="DnaG"/>
    <property type="match status" value="1"/>
</dbReference>
<keyword evidence="10 12" id="KW-0238">DNA-binding</keyword>
<comment type="caution">
    <text evidence="17">The sequence shown here is derived from an EMBL/GenBank/DDBJ whole genome shotgun (WGS) entry which is preliminary data.</text>
</comment>
<dbReference type="SUPFAM" id="SSF56731">
    <property type="entry name" value="DNA primase core"/>
    <property type="match status" value="1"/>
</dbReference>
<evidence type="ECO:0000256" key="6">
    <source>
        <dbReference type="ARBA" id="ARBA00022723"/>
    </source>
</evidence>
<dbReference type="GO" id="GO:0005737">
    <property type="term" value="C:cytoplasm"/>
    <property type="evidence" value="ECO:0007669"/>
    <property type="project" value="TreeGrafter"/>
</dbReference>
<evidence type="ECO:0000313" key="18">
    <source>
        <dbReference type="Proteomes" id="UP000247612"/>
    </source>
</evidence>
<evidence type="ECO:0000256" key="15">
    <source>
        <dbReference type="SAM" id="Coils"/>
    </source>
</evidence>
<dbReference type="Proteomes" id="UP000247612">
    <property type="component" value="Unassembled WGS sequence"/>
</dbReference>
<dbReference type="Gene3D" id="3.90.580.10">
    <property type="entry name" value="Zinc finger, CHC2-type domain"/>
    <property type="match status" value="1"/>
</dbReference>
<dbReference type="Pfam" id="PF10410">
    <property type="entry name" value="DnaB_bind"/>
    <property type="match status" value="1"/>
</dbReference>
<evidence type="ECO:0000256" key="8">
    <source>
        <dbReference type="ARBA" id="ARBA00022833"/>
    </source>
</evidence>
<evidence type="ECO:0000256" key="7">
    <source>
        <dbReference type="ARBA" id="ARBA00022771"/>
    </source>
</evidence>
<keyword evidence="3 12" id="KW-0808">Transferase</keyword>
<evidence type="ECO:0000256" key="1">
    <source>
        <dbReference type="ARBA" id="ARBA00022478"/>
    </source>
</evidence>
<dbReference type="InterPro" id="IPR019475">
    <property type="entry name" value="DNA_primase_DnaB-bd"/>
</dbReference>
<evidence type="ECO:0000256" key="3">
    <source>
        <dbReference type="ARBA" id="ARBA00022679"/>
    </source>
</evidence>
<keyword evidence="15" id="KW-0175">Coiled coil</keyword>
<keyword evidence="11 12" id="KW-0804">Transcription</keyword>
<dbReference type="OrthoDB" id="9803773at2"/>
<dbReference type="STRING" id="1034346.GCA_000313565_03373"/>
<keyword evidence="1 12" id="KW-0240">DNA-directed RNA polymerase</keyword>
<comment type="cofactor">
    <cofactor evidence="12 13 14">
        <name>Zn(2+)</name>
        <dbReference type="ChEBI" id="CHEBI:29105"/>
    </cofactor>
    <text evidence="12 13 14">Binds 1 zinc ion per monomer.</text>
</comment>
<dbReference type="Gene3D" id="3.90.980.10">
    <property type="entry name" value="DNA primase, catalytic core, N-terminal domain"/>
    <property type="match status" value="1"/>
</dbReference>
<evidence type="ECO:0000256" key="9">
    <source>
        <dbReference type="ARBA" id="ARBA00022842"/>
    </source>
</evidence>
<keyword evidence="6 12" id="KW-0479">Metal-binding</keyword>
<proteinExistence type="inferred from homology"/>
<dbReference type="PANTHER" id="PTHR30313:SF2">
    <property type="entry name" value="DNA PRIMASE"/>
    <property type="match status" value="1"/>
</dbReference>
<dbReference type="Pfam" id="PF13155">
    <property type="entry name" value="Toprim_2"/>
    <property type="match status" value="1"/>
</dbReference>
<keyword evidence="18" id="KW-1185">Reference proteome</keyword>
<dbReference type="InterPro" id="IPR034151">
    <property type="entry name" value="TOPRIM_DnaG_bac"/>
</dbReference>
<dbReference type="InterPro" id="IPR037068">
    <property type="entry name" value="DNA_primase_core_N_sf"/>
</dbReference>
<dbReference type="PANTHER" id="PTHR30313">
    <property type="entry name" value="DNA PRIMASE"/>
    <property type="match status" value="1"/>
</dbReference>
<keyword evidence="9" id="KW-0460">Magnesium</keyword>
<sequence length="583" mass="66571">MARLSEEKINEIRSRADIADVISRYVPLTRKARGFVCTCPFHDDHNPSMSISTDKQIYKCFVCNAGGNVFTFVQNFEHISFVEAVLKVADYAGVEVEEADRMLVNETLDPNIASIHKVCRSVIEYTNYTLATPQAAEVKAYLLQRGINEECIRKFEIGYNPKGDALYAYMNAKKFTDAQLVESNVVRISPSGMHDVFANRILIPIHDRNGNPVGFTARRVDENDEAKYINTSETPAFKKGSLIFNYHRAKVEAKSTGRILIVEGAMDVIAFEKVGIHDCVATLGTACTREQLMLLKNLHAKCVICYDGDRAGINATYKFGKLAREIGLHFEVVDNQLGLDPDEIIDGYGRDELIHMAEKTISWIDFLFRYLQQKYNLENYSQRKEFAVELGREINACTERFERKNYLAKLFELTQFDMSEAEVKEKKNVLVTPSIGLRQPKNGSLRAEYEILSQMLVSLQANNAFKDKLGFLIDENCNKLAIYIIDYYRTHDEIEIADFYNSIKEEAVKSLLIELSEWELALPDYNEDVFLHSCLKIQAACLEDKMKKLSEQSLKISDPLEKAKIGDEIIQLKRQRSELLKQR</sequence>
<dbReference type="GO" id="GO:0003899">
    <property type="term" value="F:DNA-directed RNA polymerase activity"/>
    <property type="evidence" value="ECO:0007669"/>
    <property type="project" value="UniProtKB-UniRule"/>
</dbReference>
<dbReference type="InterPro" id="IPR016136">
    <property type="entry name" value="DNA_helicase_N/primase_C"/>
</dbReference>
<dbReference type="InterPro" id="IPR002694">
    <property type="entry name" value="Znf_CHC2"/>
</dbReference>
<dbReference type="FunFam" id="3.90.580.10:FF:000001">
    <property type="entry name" value="DNA primase"/>
    <property type="match status" value="1"/>
</dbReference>
<comment type="catalytic activity">
    <reaction evidence="12">
        <text>ssDNA + n NTP = ssDNA/pppN(pN)n-1 hybrid + (n-1) diphosphate.</text>
        <dbReference type="EC" id="2.7.7.101"/>
    </reaction>
</comment>
<keyword evidence="2 12" id="KW-0639">Primosome</keyword>
<dbReference type="PROSITE" id="PS50880">
    <property type="entry name" value="TOPRIM"/>
    <property type="match status" value="1"/>
</dbReference>
<dbReference type="GO" id="GO:0008270">
    <property type="term" value="F:zinc ion binding"/>
    <property type="evidence" value="ECO:0007669"/>
    <property type="project" value="UniProtKB-UniRule"/>
</dbReference>
<keyword evidence="8 12" id="KW-0862">Zinc</keyword>
<name>A0A318KJU3_9FIRM</name>
<keyword evidence="5 12" id="KW-0235">DNA replication</keyword>
<evidence type="ECO:0000256" key="14">
    <source>
        <dbReference type="PIRSR" id="PIRSR002811-1"/>
    </source>
</evidence>
<keyword evidence="7 12" id="KW-0863">Zinc-finger</keyword>
<dbReference type="GO" id="GO:0006269">
    <property type="term" value="P:DNA replication, synthesis of primer"/>
    <property type="evidence" value="ECO:0007669"/>
    <property type="project" value="UniProtKB-UniRule"/>
</dbReference>
<dbReference type="CDD" id="cd03364">
    <property type="entry name" value="TOPRIM_DnaG_primases"/>
    <property type="match status" value="1"/>
</dbReference>
<dbReference type="GO" id="GO:0003677">
    <property type="term" value="F:DNA binding"/>
    <property type="evidence" value="ECO:0007669"/>
    <property type="project" value="UniProtKB-KW"/>
</dbReference>
<dbReference type="Gene3D" id="1.10.860.10">
    <property type="entry name" value="DNAb Helicase, Chain A"/>
    <property type="match status" value="1"/>
</dbReference>
<evidence type="ECO:0000256" key="11">
    <source>
        <dbReference type="ARBA" id="ARBA00023163"/>
    </source>
</evidence>
<dbReference type="InterPro" id="IPR006171">
    <property type="entry name" value="TOPRIM_dom"/>
</dbReference>
<dbReference type="InterPro" id="IPR036977">
    <property type="entry name" value="DNA_primase_Znf_CHC2"/>
</dbReference>
<comment type="subunit">
    <text evidence="12">Monomer. Interacts with DnaB.</text>
</comment>
<evidence type="ECO:0000313" key="17">
    <source>
        <dbReference type="EMBL" id="PXX76868.1"/>
    </source>
</evidence>
<dbReference type="InterPro" id="IPR013264">
    <property type="entry name" value="DNAG_N"/>
</dbReference>
<dbReference type="EC" id="2.7.7.101" evidence="12"/>
<dbReference type="InterPro" id="IPR050219">
    <property type="entry name" value="DnaG_primase"/>
</dbReference>
<keyword evidence="4 12" id="KW-0548">Nucleotidyltransferase</keyword>
<dbReference type="SMART" id="SM00400">
    <property type="entry name" value="ZnF_CHCC"/>
    <property type="match status" value="1"/>
</dbReference>
<dbReference type="SMART" id="SM00493">
    <property type="entry name" value="TOPRIM"/>
    <property type="match status" value="1"/>
</dbReference>